<organism evidence="1 2">
    <name type="scientific">Pelosinus fermentans B4</name>
    <dbReference type="NCBI Taxonomy" id="1149862"/>
    <lineage>
        <taxon>Bacteria</taxon>
        <taxon>Bacillati</taxon>
        <taxon>Bacillota</taxon>
        <taxon>Negativicutes</taxon>
        <taxon>Selenomonadales</taxon>
        <taxon>Sporomusaceae</taxon>
        <taxon>Pelosinus</taxon>
    </lineage>
</organism>
<dbReference type="Pfam" id="PF07799">
    <property type="entry name" value="DUF1643"/>
    <property type="match status" value="1"/>
</dbReference>
<dbReference type="PATRIC" id="fig|1149862.3.peg.1327"/>
<dbReference type="InterPro" id="IPR012441">
    <property type="entry name" value="DUF1643"/>
</dbReference>
<protein>
    <recommendedName>
        <fullName evidence="3">DUF1643 domain-containing protein</fullName>
    </recommendedName>
</protein>
<proteinExistence type="predicted"/>
<reference evidence="1 2" key="1">
    <citation type="journal article" date="2012" name="J. Bacteriol.">
        <title>Draft Genome Sequences for Two Metal-Reducing Pelosinus fermentans Strains Isolated from a Cr(VI)-Contaminated Site and for Type Strain R7.</title>
        <authorList>
            <person name="Brown S.D."/>
            <person name="Podar M."/>
            <person name="Klingeman D.M."/>
            <person name="Johnson C.M."/>
            <person name="Yang Z.K."/>
            <person name="Utturkar S.M."/>
            <person name="Land M.L."/>
            <person name="Mosher J.J."/>
            <person name="Hurt R.A.Jr."/>
            <person name="Phelps T.J."/>
            <person name="Palumbo A.V."/>
            <person name="Arkin A.P."/>
            <person name="Hazen T.C."/>
            <person name="Elias D.A."/>
        </authorList>
    </citation>
    <scope>NUCLEOTIDE SEQUENCE [LARGE SCALE GENOMIC DNA]</scope>
    <source>
        <strain evidence="1 2">B4</strain>
    </source>
</reference>
<gene>
    <name evidence="1" type="ORF">FB4_2776</name>
</gene>
<dbReference type="Proteomes" id="UP000004324">
    <property type="component" value="Unassembled WGS sequence"/>
</dbReference>
<dbReference type="OrthoDB" id="1684316at2"/>
<sequence>MTVTEKSVIKTEAIFSADKQYRYLLRKEWDKNKKKVLVIMINPSTAAEVFIDHTTMYVINNLSKLDFGAVDIVNLFPNIDGSRKTKGSIPEVDNENEKQIAASAEKADSIIIAWGSVGENNKNIQERQGNILNMLSHYEDKLFSICDDRGNSGFHPLSPKIRYDWNLIKLCIKSKEEKKQDE</sequence>
<keyword evidence="2" id="KW-1185">Reference proteome</keyword>
<accession>I8RIB5</accession>
<name>I8RIB5_9FIRM</name>
<evidence type="ECO:0008006" key="3">
    <source>
        <dbReference type="Google" id="ProtNLM"/>
    </source>
</evidence>
<comment type="caution">
    <text evidence="1">The sequence shown here is derived from an EMBL/GenBank/DDBJ whole genome shotgun (WGS) entry which is preliminary data.</text>
</comment>
<dbReference type="AlphaFoldDB" id="I8RIB5"/>
<dbReference type="EMBL" id="AKVJ01000017">
    <property type="protein sequence ID" value="EIW19593.1"/>
    <property type="molecule type" value="Genomic_DNA"/>
</dbReference>
<evidence type="ECO:0000313" key="1">
    <source>
        <dbReference type="EMBL" id="EIW19593.1"/>
    </source>
</evidence>
<evidence type="ECO:0000313" key="2">
    <source>
        <dbReference type="Proteomes" id="UP000004324"/>
    </source>
</evidence>